<name>A0AAV4T3Y2_CAEEX</name>
<dbReference type="Proteomes" id="UP001054945">
    <property type="component" value="Unassembled WGS sequence"/>
</dbReference>
<protein>
    <submittedName>
        <fullName evidence="1">Uncharacterized protein</fullName>
    </submittedName>
</protein>
<proteinExistence type="predicted"/>
<accession>A0AAV4T3Y2</accession>
<gene>
    <name evidence="1" type="ORF">CEXT_71731</name>
</gene>
<evidence type="ECO:0000313" key="2">
    <source>
        <dbReference type="Proteomes" id="UP001054945"/>
    </source>
</evidence>
<comment type="caution">
    <text evidence="1">The sequence shown here is derived from an EMBL/GenBank/DDBJ whole genome shotgun (WGS) entry which is preliminary data.</text>
</comment>
<dbReference type="AlphaFoldDB" id="A0AAV4T3Y2"/>
<evidence type="ECO:0000313" key="1">
    <source>
        <dbReference type="EMBL" id="GIY40206.1"/>
    </source>
</evidence>
<dbReference type="EMBL" id="BPLR01010577">
    <property type="protein sequence ID" value="GIY40206.1"/>
    <property type="molecule type" value="Genomic_DNA"/>
</dbReference>
<keyword evidence="2" id="KW-1185">Reference proteome</keyword>
<sequence>MDIMICAFCKSYVTNFEVHNCFNLANQHHRSYATLPQNSSANLTQNNDLITTQPIDYEARWSSMGHINSSMQQNNLPGIHQRTGYEENAADEMFSWYGVTKQNPYNPETSHFFLFLACTLFKKMNPIQCILQLPYETFGQRNTPMHQMSQNSNAFSQLECSGMCSTNELPPHFTSAYHNFGERDHILPNVTSQYSGKTFEIPPFNIQKAQYSTWNLIQPTDLIEQTKIFPFTICEDPSANLSCFLNSVSDNREENSLNISETQYPNITDPISLARASDISSDNEESRVMDFDTLKFKEDENSPKHKQLADFIYGIAENVTNPSNASQIHQFNLELD</sequence>
<reference evidence="1 2" key="1">
    <citation type="submission" date="2021-06" db="EMBL/GenBank/DDBJ databases">
        <title>Caerostris extrusa draft genome.</title>
        <authorList>
            <person name="Kono N."/>
            <person name="Arakawa K."/>
        </authorList>
    </citation>
    <scope>NUCLEOTIDE SEQUENCE [LARGE SCALE GENOMIC DNA]</scope>
</reference>
<organism evidence="1 2">
    <name type="scientific">Caerostris extrusa</name>
    <name type="common">Bark spider</name>
    <name type="synonym">Caerostris bankana</name>
    <dbReference type="NCBI Taxonomy" id="172846"/>
    <lineage>
        <taxon>Eukaryota</taxon>
        <taxon>Metazoa</taxon>
        <taxon>Ecdysozoa</taxon>
        <taxon>Arthropoda</taxon>
        <taxon>Chelicerata</taxon>
        <taxon>Arachnida</taxon>
        <taxon>Araneae</taxon>
        <taxon>Araneomorphae</taxon>
        <taxon>Entelegynae</taxon>
        <taxon>Araneoidea</taxon>
        <taxon>Araneidae</taxon>
        <taxon>Caerostris</taxon>
    </lineage>
</organism>